<keyword evidence="4" id="KW-1185">Reference proteome</keyword>
<dbReference type="Proteomes" id="UP000198406">
    <property type="component" value="Unassembled WGS sequence"/>
</dbReference>
<dbReference type="InterPro" id="IPR022203">
    <property type="entry name" value="DUF3727"/>
</dbReference>
<feature type="signal peptide" evidence="2">
    <location>
        <begin position="1"/>
        <end position="15"/>
    </location>
</feature>
<feature type="chain" id="PRO_5012464605" evidence="2">
    <location>
        <begin position="16"/>
        <end position="232"/>
    </location>
</feature>
<sequence>MIRIVLFLLLAYANAFVIVPSPRIIHTRCFNTNPALSPVPSDLEGVPIPFIDGNSFIECYADSIATVNGVEYTIGFPCDYAVALCYLDEDSQLIPVELDDELMDDVFPLAESIVAEEFGEELILQRTPQTLTLVGELEDDDDEEEFEEDDELSVDEEEEEEEEEVEVLLSFEHRGKEFNLVRILDPVLLVGKQCPDTPDNRVMLTPHESELVMPTLEQLFLEYHEDPDALLP</sequence>
<evidence type="ECO:0000313" key="4">
    <source>
        <dbReference type="Proteomes" id="UP000198406"/>
    </source>
</evidence>
<protein>
    <submittedName>
        <fullName evidence="3">Uncharacterized protein</fullName>
    </submittedName>
</protein>
<evidence type="ECO:0000256" key="1">
    <source>
        <dbReference type="SAM" id="MobiDB-lite"/>
    </source>
</evidence>
<dbReference type="Pfam" id="PF12527">
    <property type="entry name" value="DUF3727"/>
    <property type="match status" value="1"/>
</dbReference>
<reference evidence="3 4" key="1">
    <citation type="journal article" date="2015" name="Plant Cell">
        <title>Oil accumulation by the oleaginous diatom Fistulifera solaris as revealed by the genome and transcriptome.</title>
        <authorList>
            <person name="Tanaka T."/>
            <person name="Maeda Y."/>
            <person name="Veluchamy A."/>
            <person name="Tanaka M."/>
            <person name="Abida H."/>
            <person name="Marechal E."/>
            <person name="Bowler C."/>
            <person name="Muto M."/>
            <person name="Sunaga Y."/>
            <person name="Tanaka M."/>
            <person name="Yoshino T."/>
            <person name="Taniguchi T."/>
            <person name="Fukuda Y."/>
            <person name="Nemoto M."/>
            <person name="Matsumoto M."/>
            <person name="Wong P.S."/>
            <person name="Aburatani S."/>
            <person name="Fujibuchi W."/>
        </authorList>
    </citation>
    <scope>NUCLEOTIDE SEQUENCE [LARGE SCALE GENOMIC DNA]</scope>
    <source>
        <strain evidence="3 4">JPCC DA0580</strain>
    </source>
</reference>
<comment type="caution">
    <text evidence="3">The sequence shown here is derived from an EMBL/GenBank/DDBJ whole genome shotgun (WGS) entry which is preliminary data.</text>
</comment>
<gene>
    <name evidence="3" type="ORF">FisN_6Hh145</name>
</gene>
<organism evidence="3 4">
    <name type="scientific">Fistulifera solaris</name>
    <name type="common">Oleaginous diatom</name>
    <dbReference type="NCBI Taxonomy" id="1519565"/>
    <lineage>
        <taxon>Eukaryota</taxon>
        <taxon>Sar</taxon>
        <taxon>Stramenopiles</taxon>
        <taxon>Ochrophyta</taxon>
        <taxon>Bacillariophyta</taxon>
        <taxon>Bacillariophyceae</taxon>
        <taxon>Bacillariophycidae</taxon>
        <taxon>Naviculales</taxon>
        <taxon>Naviculaceae</taxon>
        <taxon>Fistulifera</taxon>
    </lineage>
</organism>
<dbReference type="AlphaFoldDB" id="A0A1Z5JNG6"/>
<feature type="region of interest" description="Disordered" evidence="1">
    <location>
        <begin position="138"/>
        <end position="161"/>
    </location>
</feature>
<dbReference type="OrthoDB" id="205691at2759"/>
<evidence type="ECO:0000313" key="3">
    <source>
        <dbReference type="EMBL" id="GAX15557.1"/>
    </source>
</evidence>
<proteinExistence type="predicted"/>
<accession>A0A1Z5JNG6</accession>
<dbReference type="EMBL" id="BDSP01000094">
    <property type="protein sequence ID" value="GAX15557.1"/>
    <property type="molecule type" value="Genomic_DNA"/>
</dbReference>
<dbReference type="InParanoid" id="A0A1Z5JNG6"/>
<evidence type="ECO:0000256" key="2">
    <source>
        <dbReference type="SAM" id="SignalP"/>
    </source>
</evidence>
<keyword evidence="2" id="KW-0732">Signal</keyword>
<name>A0A1Z5JNG6_FISSO</name>